<feature type="non-terminal residue" evidence="1">
    <location>
        <position position="128"/>
    </location>
</feature>
<dbReference type="EMBL" id="FITM01000048">
    <property type="protein sequence ID" value="SAY40032.1"/>
    <property type="molecule type" value="Genomic_DNA"/>
</dbReference>
<accession>A0A165B285</accession>
<evidence type="ECO:0000313" key="2">
    <source>
        <dbReference type="Proteomes" id="UP000182631"/>
    </source>
</evidence>
<sequence length="128" mass="14725">MDSGRNKILIDTNLKLGLPMENIDKIAGPFVEAWAYEVFRETIEDKENTYDLLNVEAGERLNFADVILQFRRRRKRSESVTGYIDVKATSEDIKSSGKSPNITSFVRIRTEYVKNPDLIFIILSIKHS</sequence>
<dbReference type="Proteomes" id="UP000182631">
    <property type="component" value="Unassembled WGS sequence"/>
</dbReference>
<name>A0A165B285_9SYNE</name>
<protein>
    <submittedName>
        <fullName evidence="1">Uncharacterized protein</fullName>
    </submittedName>
</protein>
<gene>
    <name evidence="1" type="ORF">FLM9_424</name>
</gene>
<organism evidence="1 2">
    <name type="scientific">Candidatus Synechococcus spongiarum</name>
    <dbReference type="NCBI Taxonomy" id="431041"/>
    <lineage>
        <taxon>Bacteria</taxon>
        <taxon>Bacillati</taxon>
        <taxon>Cyanobacteriota</taxon>
        <taxon>Cyanophyceae</taxon>
        <taxon>Synechococcales</taxon>
        <taxon>Synechococcaceae</taxon>
        <taxon>Synechococcus</taxon>
    </lineage>
</organism>
<proteinExistence type="predicted"/>
<evidence type="ECO:0000313" key="1">
    <source>
        <dbReference type="EMBL" id="SAY40032.1"/>
    </source>
</evidence>
<keyword evidence="2" id="KW-1185">Reference proteome</keyword>
<dbReference type="AlphaFoldDB" id="A0A165B285"/>
<reference evidence="2" key="1">
    <citation type="submission" date="2016-02" db="EMBL/GenBank/DDBJ databases">
        <authorList>
            <person name="liu f."/>
        </authorList>
    </citation>
    <scope>NUCLEOTIDE SEQUENCE [LARGE SCALE GENOMIC DNA]</scope>
</reference>